<keyword evidence="2" id="KW-1185">Reference proteome</keyword>
<proteinExistence type="predicted"/>
<gene>
    <name evidence="1" type="ORF">UA08_09329</name>
</gene>
<protein>
    <submittedName>
        <fullName evidence="1">Uncharacterized protein</fullName>
    </submittedName>
</protein>
<dbReference type="OrthoDB" id="4579491at2759"/>
<name>A0A1Q5Q6M6_TALAT</name>
<reference evidence="1 2" key="1">
    <citation type="submission" date="2015-06" db="EMBL/GenBank/DDBJ databases">
        <title>Talaromyces atroroseus IBT 11181 draft genome.</title>
        <authorList>
            <person name="Rasmussen K.B."/>
            <person name="Rasmussen S."/>
            <person name="Petersen B."/>
            <person name="Sicheritz-Ponten T."/>
            <person name="Mortensen U.H."/>
            <person name="Thrane U."/>
        </authorList>
    </citation>
    <scope>NUCLEOTIDE SEQUENCE [LARGE SCALE GENOMIC DNA]</scope>
    <source>
        <strain evidence="1 2">IBT 11181</strain>
    </source>
</reference>
<dbReference type="Proteomes" id="UP000214365">
    <property type="component" value="Unassembled WGS sequence"/>
</dbReference>
<dbReference type="STRING" id="1441469.A0A1Q5Q6M6"/>
<dbReference type="GeneID" id="31009085"/>
<dbReference type="RefSeq" id="XP_020115544.1">
    <property type="nucleotide sequence ID" value="XM_020265260.1"/>
</dbReference>
<organism evidence="1 2">
    <name type="scientific">Talaromyces atroroseus</name>
    <dbReference type="NCBI Taxonomy" id="1441469"/>
    <lineage>
        <taxon>Eukaryota</taxon>
        <taxon>Fungi</taxon>
        <taxon>Dikarya</taxon>
        <taxon>Ascomycota</taxon>
        <taxon>Pezizomycotina</taxon>
        <taxon>Eurotiomycetes</taxon>
        <taxon>Eurotiomycetidae</taxon>
        <taxon>Eurotiales</taxon>
        <taxon>Trichocomaceae</taxon>
        <taxon>Talaromyces</taxon>
        <taxon>Talaromyces sect. Trachyspermi</taxon>
    </lineage>
</organism>
<comment type="caution">
    <text evidence="1">The sequence shown here is derived from an EMBL/GenBank/DDBJ whole genome shotgun (WGS) entry which is preliminary data.</text>
</comment>
<accession>A0A1Q5Q6M6</accession>
<dbReference type="AlphaFoldDB" id="A0A1Q5Q6M6"/>
<sequence>MARNKNLFTVQVQGPLTSDKDKVEAMLRSQLCKIPSTIQSLKIEEDTPSDLEWSIIGEHFSNIRELEMDTGYNEGFNDRNLPLHWPIERLLISSACAERVQTRFILEGKVKHLTLLLTSGLRFEGPSSEELLRAHHQAIDRGEKEPRFMTLHRGTPEERKIQVSFLPELVLDWMHDYNSRFRTTNERTDSSRGEVLISEKMDLGRQKLLPKEVSVSLDKLETLENGAIDTFHRMTLAIPHVTLNASILNLRSTIRHDLSYTNEELFPQFLCQLAELRTLVLSVGDIFQRSSLLPELYRHFPPNLTTLRFRGPISLVQSNQWDNWLQTFGSSDYLPNLKTLSFVLDLHYEDKRRRPVDAPDKMLHDARLACEEIYTVMRRKGVSVEPFYDQWSERVESFKQLDTRWI</sequence>
<dbReference type="EMBL" id="LFMY01000021">
    <property type="protein sequence ID" value="OKL55423.1"/>
    <property type="molecule type" value="Genomic_DNA"/>
</dbReference>
<evidence type="ECO:0000313" key="2">
    <source>
        <dbReference type="Proteomes" id="UP000214365"/>
    </source>
</evidence>
<evidence type="ECO:0000313" key="1">
    <source>
        <dbReference type="EMBL" id="OKL55423.1"/>
    </source>
</evidence>